<reference evidence="1" key="1">
    <citation type="journal article" date="2015" name="Nature">
        <title>Complex archaea that bridge the gap between prokaryotes and eukaryotes.</title>
        <authorList>
            <person name="Spang A."/>
            <person name="Saw J.H."/>
            <person name="Jorgensen S.L."/>
            <person name="Zaremba-Niedzwiedzka K."/>
            <person name="Martijn J."/>
            <person name="Lind A.E."/>
            <person name="van Eijk R."/>
            <person name="Schleper C."/>
            <person name="Guy L."/>
            <person name="Ettema T.J."/>
        </authorList>
    </citation>
    <scope>NUCLEOTIDE SEQUENCE</scope>
</reference>
<dbReference type="AlphaFoldDB" id="A0A0F9AD20"/>
<gene>
    <name evidence="1" type="ORF">LCGC14_2587470</name>
</gene>
<organism evidence="1">
    <name type="scientific">marine sediment metagenome</name>
    <dbReference type="NCBI Taxonomy" id="412755"/>
    <lineage>
        <taxon>unclassified sequences</taxon>
        <taxon>metagenomes</taxon>
        <taxon>ecological metagenomes</taxon>
    </lineage>
</organism>
<dbReference type="EMBL" id="LAZR01043349">
    <property type="protein sequence ID" value="KKL07295.1"/>
    <property type="molecule type" value="Genomic_DNA"/>
</dbReference>
<protein>
    <submittedName>
        <fullName evidence="1">Uncharacterized protein</fullName>
    </submittedName>
</protein>
<comment type="caution">
    <text evidence="1">The sequence shown here is derived from an EMBL/GenBank/DDBJ whole genome shotgun (WGS) entry which is preliminary data.</text>
</comment>
<name>A0A0F9AD20_9ZZZZ</name>
<proteinExistence type="predicted"/>
<sequence length="80" mass="8923">MNLYKISQDQNNSYNTYDSAVVAAETVRDASMIHPSQEDWDGKDPDWSDWVAVEDVKVELIGKAEESIDRGIIVSSFNAG</sequence>
<evidence type="ECO:0000313" key="1">
    <source>
        <dbReference type="EMBL" id="KKL07295.1"/>
    </source>
</evidence>
<accession>A0A0F9AD20</accession>